<keyword evidence="3" id="KW-1185">Reference proteome</keyword>
<dbReference type="AlphaFoldDB" id="A0A1W2C3B8"/>
<proteinExistence type="predicted"/>
<reference evidence="3" key="1">
    <citation type="submission" date="2017-04" db="EMBL/GenBank/DDBJ databases">
        <authorList>
            <person name="Varghese N."/>
            <person name="Submissions S."/>
        </authorList>
    </citation>
    <scope>NUCLEOTIDE SEQUENCE [LARGE SCALE GENOMIC DNA]</scope>
    <source>
        <strain evidence="3">CGMCC 1.12708</strain>
    </source>
</reference>
<dbReference type="Proteomes" id="UP000192393">
    <property type="component" value="Unassembled WGS sequence"/>
</dbReference>
<dbReference type="InterPro" id="IPR046661">
    <property type="entry name" value="DUF6770"/>
</dbReference>
<organism evidence="2 3">
    <name type="scientific">Moheibacter sediminis</name>
    <dbReference type="NCBI Taxonomy" id="1434700"/>
    <lineage>
        <taxon>Bacteria</taxon>
        <taxon>Pseudomonadati</taxon>
        <taxon>Bacteroidota</taxon>
        <taxon>Flavobacteriia</taxon>
        <taxon>Flavobacteriales</taxon>
        <taxon>Weeksellaceae</taxon>
        <taxon>Moheibacter</taxon>
    </lineage>
</organism>
<dbReference type="EMBL" id="FWXS01000008">
    <property type="protein sequence ID" value="SMC79591.1"/>
    <property type="molecule type" value="Genomic_DNA"/>
</dbReference>
<feature type="signal peptide" evidence="1">
    <location>
        <begin position="1"/>
        <end position="19"/>
    </location>
</feature>
<feature type="chain" id="PRO_5012935723" evidence="1">
    <location>
        <begin position="20"/>
        <end position="497"/>
    </location>
</feature>
<keyword evidence="1" id="KW-0732">Signal</keyword>
<name>A0A1W2C3B8_9FLAO</name>
<gene>
    <name evidence="2" type="ORF">SAMN06296427_108100</name>
</gene>
<dbReference type="RefSeq" id="WP_084017977.1">
    <property type="nucleotide sequence ID" value="NZ_FWXS01000008.1"/>
</dbReference>
<evidence type="ECO:0000256" key="1">
    <source>
        <dbReference type="SAM" id="SignalP"/>
    </source>
</evidence>
<protein>
    <submittedName>
        <fullName evidence="2">Uncharacterized protein</fullName>
    </submittedName>
</protein>
<accession>A0A1W2C3B8</accession>
<dbReference type="Pfam" id="PF20559">
    <property type="entry name" value="DUF6770"/>
    <property type="match status" value="1"/>
</dbReference>
<evidence type="ECO:0000313" key="3">
    <source>
        <dbReference type="Proteomes" id="UP000192393"/>
    </source>
</evidence>
<sequence length="497" mass="58098">MRSLSIIASFLFFINYLTAQIQDLENIAEGDIVYSSILSNSNGDLYGYIYFFDQGKIDTENTQFEYVLLDKNLNKAANGTYTEKHYDGIKNLFFDCTYMGDGILVSKFLKRKTETLLTYNRIISLKDKSVSKEFMYENDSFKELSIKNVDELKENYKGAESFSLAYAINYQNLNGFFVTENNKKGKNYLEKDLKVYGADQNLKWTYSYNVDGVKKDWKSFNVININEGLIIGGLSYFSNSKYIDKFNLVGIDVTNGTQIFEYPFEDKNSAYSHTVNLRYFGDKIYIVGNYSPYSKEDFNWQKNLGVYTITLDKTGKEISKKYYPWSEIASNLEANKYGVVEKGYYLSPMKIYILKDGSFSYLAEKFKGVNSNYTSTKSLDFVLFNFDKDGKFKANYTIQKDKSKWFKNDYLFHQYIKDDQGVVFFFRDHKKDDETRDKNWILGINTIINGEFKEETIPMSSEDFFIRPIPAKEGYIMLQEFNEKSNLNQIRLEKLNY</sequence>
<evidence type="ECO:0000313" key="2">
    <source>
        <dbReference type="EMBL" id="SMC79591.1"/>
    </source>
</evidence>
<dbReference type="OrthoDB" id="1312899at2"/>